<evidence type="ECO:0000256" key="4">
    <source>
        <dbReference type="ARBA" id="ARBA00023054"/>
    </source>
</evidence>
<dbReference type="GO" id="GO:0009908">
    <property type="term" value="P:flower development"/>
    <property type="evidence" value="ECO:0007669"/>
    <property type="project" value="UniProtKB-KW"/>
</dbReference>
<dbReference type="EMBL" id="CAUOFW020009490">
    <property type="protein sequence ID" value="CAK9185936.1"/>
    <property type="molecule type" value="Genomic_DNA"/>
</dbReference>
<dbReference type="InterPro" id="IPR040353">
    <property type="entry name" value="FLX/FLX-like"/>
</dbReference>
<organism evidence="8 9">
    <name type="scientific">Ilex paraguariensis</name>
    <name type="common">yerba mate</name>
    <dbReference type="NCBI Taxonomy" id="185542"/>
    <lineage>
        <taxon>Eukaryota</taxon>
        <taxon>Viridiplantae</taxon>
        <taxon>Streptophyta</taxon>
        <taxon>Embryophyta</taxon>
        <taxon>Tracheophyta</taxon>
        <taxon>Spermatophyta</taxon>
        <taxon>Magnoliopsida</taxon>
        <taxon>eudicotyledons</taxon>
        <taxon>Gunneridae</taxon>
        <taxon>Pentapetalae</taxon>
        <taxon>asterids</taxon>
        <taxon>campanulids</taxon>
        <taxon>Aquifoliales</taxon>
        <taxon>Aquifoliaceae</taxon>
        <taxon>Ilex</taxon>
    </lineage>
</organism>
<feature type="coiled-coil region" evidence="6">
    <location>
        <begin position="204"/>
        <end position="231"/>
    </location>
</feature>
<evidence type="ECO:0000256" key="6">
    <source>
        <dbReference type="SAM" id="Coils"/>
    </source>
</evidence>
<reference evidence="8 9" key="1">
    <citation type="submission" date="2024-02" db="EMBL/GenBank/DDBJ databases">
        <authorList>
            <person name="Vignale AGUSTIN F."/>
            <person name="Sosa J E."/>
            <person name="Modenutti C."/>
        </authorList>
    </citation>
    <scope>NUCLEOTIDE SEQUENCE [LARGE SCALE GENOMIC DNA]</scope>
</reference>
<dbReference type="AlphaFoldDB" id="A0ABC8UXW1"/>
<proteinExistence type="inferred from homology"/>
<evidence type="ECO:0000256" key="7">
    <source>
        <dbReference type="SAM" id="MobiDB-lite"/>
    </source>
</evidence>
<evidence type="ECO:0000313" key="9">
    <source>
        <dbReference type="Proteomes" id="UP001642360"/>
    </source>
</evidence>
<feature type="region of interest" description="Disordered" evidence="7">
    <location>
        <begin position="234"/>
        <end position="281"/>
    </location>
</feature>
<keyword evidence="2" id="KW-0217">Developmental protein</keyword>
<dbReference type="PANTHER" id="PTHR33405">
    <property type="entry name" value="PROTEIN FLX-LIKE 2"/>
    <property type="match status" value="1"/>
</dbReference>
<name>A0ABC8UXW1_9AQUA</name>
<evidence type="ECO:0000313" key="8">
    <source>
        <dbReference type="EMBL" id="CAK9185936.1"/>
    </source>
</evidence>
<feature type="region of interest" description="Disordered" evidence="7">
    <location>
        <begin position="1"/>
        <end position="28"/>
    </location>
</feature>
<accession>A0ABC8UXW1</accession>
<keyword evidence="9" id="KW-1185">Reference proteome</keyword>
<keyword evidence="4 6" id="KW-0175">Coiled coil</keyword>
<dbReference type="GO" id="GO:0030154">
    <property type="term" value="P:cell differentiation"/>
    <property type="evidence" value="ECO:0007669"/>
    <property type="project" value="UniProtKB-KW"/>
</dbReference>
<keyword evidence="3" id="KW-0221">Differentiation</keyword>
<evidence type="ECO:0008006" key="10">
    <source>
        <dbReference type="Google" id="ProtNLM"/>
    </source>
</evidence>
<evidence type="ECO:0000256" key="1">
    <source>
        <dbReference type="ARBA" id="ARBA00005405"/>
    </source>
</evidence>
<protein>
    <recommendedName>
        <fullName evidence="10">Protein FLX-like 2</fullName>
    </recommendedName>
</protein>
<comment type="caution">
    <text evidence="8">The sequence shown here is derived from an EMBL/GenBank/DDBJ whole genome shotgun (WGS) entry which is preliminary data.</text>
</comment>
<dbReference type="PANTHER" id="PTHR33405:SF4">
    <property type="entry name" value="PROTEIN FLX-LIKE 2"/>
    <property type="match status" value="1"/>
</dbReference>
<evidence type="ECO:0000256" key="2">
    <source>
        <dbReference type="ARBA" id="ARBA00022473"/>
    </source>
</evidence>
<feature type="region of interest" description="Disordered" evidence="7">
    <location>
        <begin position="299"/>
        <end position="463"/>
    </location>
</feature>
<sequence length="497" mass="53043">MGSKGRLPPPHLRRPLPGFGMVHPDPFGPGIRTPPGAFPPFDMLPPPEVMEQKLAAQHVEMQKLATENQRLAATHGNLRQELAAAQHELQMLHAHTGAVKSEREQQMRGLMEKIAKIESELQAAEPIKMELQQARADAQSLILARQELISKGQQLTQDHQRVHSDVQQIPALMSELESLRQEYQHCRITYDYEKKLYTDHLESLQVMEKNYMAMAREVEKLRAELANAANLDRRTGGPYGGTTGYDENDATGHHPVGQGAYGVSQGRGPLPAGGSGGGAAATAAAAFGGAPNVGAQSGLSPNTGYDAQRAAGGPGYDIQRVAGGPSYDSQRGAGGPGYDAQKGPGYDVHRGPSYDMQRGPGYDVQRAPGYDAQKGPGYDVQTVPGYDAQRGPSYDVQRGSSYDTHKLTGYDGQRGPVYDAQSGPGYETQRGPGYDPQRGPNYDTSKGTGYDASSRGAVGPQGQVAPANNALYGSATMPTLAGSGYEAAPRGGNPVRR</sequence>
<feature type="coiled-coil region" evidence="6">
    <location>
        <begin position="61"/>
        <end position="151"/>
    </location>
</feature>
<dbReference type="Proteomes" id="UP001642360">
    <property type="component" value="Unassembled WGS sequence"/>
</dbReference>
<evidence type="ECO:0000256" key="3">
    <source>
        <dbReference type="ARBA" id="ARBA00022782"/>
    </source>
</evidence>
<evidence type="ECO:0000256" key="5">
    <source>
        <dbReference type="ARBA" id="ARBA00023089"/>
    </source>
</evidence>
<comment type="similarity">
    <text evidence="1">Belongs to the FLX family.</text>
</comment>
<keyword evidence="5" id="KW-0287">Flowering</keyword>
<gene>
    <name evidence="8" type="ORF">ILEXP_LOCUS56396</name>
</gene>